<feature type="chain" id="PRO_5008140643" description="MD-2-related lipid-recognition domain-containing protein" evidence="1">
    <location>
        <begin position="24"/>
        <end position="381"/>
    </location>
</feature>
<keyword evidence="3" id="KW-1185">Reference proteome</keyword>
<dbReference type="EnsemblMetazoa" id="AMIN003925-RA">
    <property type="protein sequence ID" value="AMIN003925-PA"/>
    <property type="gene ID" value="AMIN003925"/>
</dbReference>
<evidence type="ECO:0000256" key="1">
    <source>
        <dbReference type="SAM" id="SignalP"/>
    </source>
</evidence>
<name>A0A182W0R6_9DIPT</name>
<protein>
    <recommendedName>
        <fullName evidence="4">MD-2-related lipid-recognition domain-containing protein</fullName>
    </recommendedName>
</protein>
<sequence>MLRCKEVLLIYAILLSVIQFAHGGALFAYDKQKNKTRPFTFHITRVKCIETPYAEAVLKECRMISRRNQKALICVSIYVPKVYNFMIMQFRLHYKYTTFQPFMLDGVVEVCAYMQRPTSDPLFNYMHGMLKDLLPSVVHPCPHGNKTYNERTEFKEEYGPNTMPAGDYRMDIRFASRTNVTLLWIQAYFSVRRRGVLGSIANSKDVFSGGSNGTRAYTIFINRFVCVDMPYEKTEVLECRTVLRRNKLPLLRIVVNTPYVIDYVMIHIQLNYKFNTFQPFLINDMVEGCQYLRTPKYDPLSIYLLNIGKQMVPEVVQPCPQGNRIYNQTVEFKESYAPKSVPAGAYRFDIRLSDRLNVTMLAVQVFGGVRRQGILGSMLEW</sequence>
<dbReference type="Proteomes" id="UP000075920">
    <property type="component" value="Unassembled WGS sequence"/>
</dbReference>
<reference evidence="2" key="2">
    <citation type="submission" date="2020-05" db="UniProtKB">
        <authorList>
            <consortium name="EnsemblMetazoa"/>
        </authorList>
    </citation>
    <scope>IDENTIFICATION</scope>
    <source>
        <strain evidence="2">MINIMUS1</strain>
    </source>
</reference>
<dbReference type="AlphaFoldDB" id="A0A182W0R6"/>
<feature type="signal peptide" evidence="1">
    <location>
        <begin position="1"/>
        <end position="23"/>
    </location>
</feature>
<accession>A0A182W0R6</accession>
<dbReference type="PANTHER" id="PTHR20898:SF0">
    <property type="entry name" value="DAEDALUS ON 3-RELATED"/>
    <property type="match status" value="1"/>
</dbReference>
<evidence type="ECO:0008006" key="4">
    <source>
        <dbReference type="Google" id="ProtNLM"/>
    </source>
</evidence>
<keyword evidence="1" id="KW-0732">Signal</keyword>
<proteinExistence type="predicted"/>
<evidence type="ECO:0000313" key="2">
    <source>
        <dbReference type="EnsemblMetazoa" id="AMIN003925-PA"/>
    </source>
</evidence>
<organism evidence="2 3">
    <name type="scientific">Anopheles minimus</name>
    <dbReference type="NCBI Taxonomy" id="112268"/>
    <lineage>
        <taxon>Eukaryota</taxon>
        <taxon>Metazoa</taxon>
        <taxon>Ecdysozoa</taxon>
        <taxon>Arthropoda</taxon>
        <taxon>Hexapoda</taxon>
        <taxon>Insecta</taxon>
        <taxon>Pterygota</taxon>
        <taxon>Neoptera</taxon>
        <taxon>Endopterygota</taxon>
        <taxon>Diptera</taxon>
        <taxon>Nematocera</taxon>
        <taxon>Culicoidea</taxon>
        <taxon>Culicidae</taxon>
        <taxon>Anophelinae</taxon>
        <taxon>Anopheles</taxon>
    </lineage>
</organism>
<dbReference type="PANTHER" id="PTHR20898">
    <property type="entry name" value="DAEDALUS ON 3-RELATED-RELATED"/>
    <property type="match status" value="1"/>
</dbReference>
<evidence type="ECO:0000313" key="3">
    <source>
        <dbReference type="Proteomes" id="UP000075920"/>
    </source>
</evidence>
<dbReference type="VEuPathDB" id="VectorBase:AMIN003925"/>
<dbReference type="Pfam" id="PF06477">
    <property type="entry name" value="DUF1091"/>
    <property type="match status" value="2"/>
</dbReference>
<dbReference type="InterPro" id="IPR010512">
    <property type="entry name" value="DUF1091"/>
</dbReference>
<reference evidence="3" key="1">
    <citation type="submission" date="2013-03" db="EMBL/GenBank/DDBJ databases">
        <title>The Genome Sequence of Anopheles minimus MINIMUS1.</title>
        <authorList>
            <consortium name="The Broad Institute Genomics Platform"/>
            <person name="Neafsey D.E."/>
            <person name="Walton C."/>
            <person name="Walker B."/>
            <person name="Young S.K."/>
            <person name="Zeng Q."/>
            <person name="Gargeya S."/>
            <person name="Fitzgerald M."/>
            <person name="Haas B."/>
            <person name="Abouelleil A."/>
            <person name="Allen A.W."/>
            <person name="Alvarado L."/>
            <person name="Arachchi H.M."/>
            <person name="Berlin A.M."/>
            <person name="Chapman S.B."/>
            <person name="Gainer-Dewar J."/>
            <person name="Goldberg J."/>
            <person name="Griggs A."/>
            <person name="Gujja S."/>
            <person name="Hansen M."/>
            <person name="Howarth C."/>
            <person name="Imamovic A."/>
            <person name="Ireland A."/>
            <person name="Larimer J."/>
            <person name="McCowan C."/>
            <person name="Murphy C."/>
            <person name="Pearson M."/>
            <person name="Poon T.W."/>
            <person name="Priest M."/>
            <person name="Roberts A."/>
            <person name="Saif S."/>
            <person name="Shea T."/>
            <person name="Sisk P."/>
            <person name="Sykes S."/>
            <person name="Wortman J."/>
            <person name="Nusbaum C."/>
            <person name="Birren B."/>
        </authorList>
    </citation>
    <scope>NUCLEOTIDE SEQUENCE [LARGE SCALE GENOMIC DNA]</scope>
    <source>
        <strain evidence="3">MINIMUS1</strain>
    </source>
</reference>